<organism evidence="1 2">
    <name type="scientific">Deinococcus humi</name>
    <dbReference type="NCBI Taxonomy" id="662880"/>
    <lineage>
        <taxon>Bacteria</taxon>
        <taxon>Thermotogati</taxon>
        <taxon>Deinococcota</taxon>
        <taxon>Deinococci</taxon>
        <taxon>Deinococcales</taxon>
        <taxon>Deinococcaceae</taxon>
        <taxon>Deinococcus</taxon>
    </lineage>
</organism>
<evidence type="ECO:0000313" key="1">
    <source>
        <dbReference type="EMBL" id="MBB5365073.1"/>
    </source>
</evidence>
<evidence type="ECO:0000313" key="2">
    <source>
        <dbReference type="Proteomes" id="UP000552709"/>
    </source>
</evidence>
<proteinExistence type="predicted"/>
<protein>
    <submittedName>
        <fullName evidence="1">Uncharacterized protein</fullName>
    </submittedName>
</protein>
<sequence length="128" mass="14446">MYETEVVGLSVRPRRKGWPTLDLGPFFMFFGVSGTDHGREARMEKRFEQEYFSNAVTLHLASALEPGIYTLHGLPDEANRRGWTVGPGGGNPTGHLSADGLEVLREWMRRKPAQRDRRVRPEAPSHST</sequence>
<reference evidence="1 2" key="1">
    <citation type="submission" date="2020-08" db="EMBL/GenBank/DDBJ databases">
        <title>Genomic Encyclopedia of Type Strains, Phase IV (KMG-IV): sequencing the most valuable type-strain genomes for metagenomic binning, comparative biology and taxonomic classification.</title>
        <authorList>
            <person name="Goeker M."/>
        </authorList>
    </citation>
    <scope>NUCLEOTIDE SEQUENCE [LARGE SCALE GENOMIC DNA]</scope>
    <source>
        <strain evidence="1 2">DSM 27939</strain>
    </source>
</reference>
<dbReference type="RefSeq" id="WP_184136263.1">
    <property type="nucleotide sequence ID" value="NZ_JACHFL010000015.1"/>
</dbReference>
<dbReference type="AlphaFoldDB" id="A0A7W8JZZ9"/>
<name>A0A7W8JZZ9_9DEIO</name>
<accession>A0A7W8JZZ9</accession>
<gene>
    <name evidence="1" type="ORF">HNQ08_004191</name>
</gene>
<keyword evidence="2" id="KW-1185">Reference proteome</keyword>
<comment type="caution">
    <text evidence="1">The sequence shown here is derived from an EMBL/GenBank/DDBJ whole genome shotgun (WGS) entry which is preliminary data.</text>
</comment>
<dbReference type="EMBL" id="JACHFL010000015">
    <property type="protein sequence ID" value="MBB5365073.1"/>
    <property type="molecule type" value="Genomic_DNA"/>
</dbReference>
<dbReference type="Proteomes" id="UP000552709">
    <property type="component" value="Unassembled WGS sequence"/>
</dbReference>